<accession>I3CFS6</accession>
<dbReference type="InterPro" id="IPR027417">
    <property type="entry name" value="P-loop_NTPase"/>
</dbReference>
<name>I3CFS6_9GAMM</name>
<keyword evidence="6" id="KW-1185">Reference proteome</keyword>
<dbReference type="PRINTS" id="PR00449">
    <property type="entry name" value="RASTRNSFRMNG"/>
</dbReference>
<dbReference type="Pfam" id="PF03029">
    <property type="entry name" value="ATP_bind_1"/>
    <property type="match status" value="1"/>
</dbReference>
<reference evidence="5 6" key="1">
    <citation type="submission" date="2011-11" db="EMBL/GenBank/DDBJ databases">
        <title>Improved High-Quality Draft sequence of Beggiatoa alba B18lD.</title>
        <authorList>
            <consortium name="US DOE Joint Genome Institute"/>
            <person name="Lucas S."/>
            <person name="Han J."/>
            <person name="Lapidus A."/>
            <person name="Cheng J.-F."/>
            <person name="Goodwin L."/>
            <person name="Pitluck S."/>
            <person name="Peters L."/>
            <person name="Mikhailova N."/>
            <person name="Held B."/>
            <person name="Detter J.C."/>
            <person name="Han C."/>
            <person name="Tapia R."/>
            <person name="Land M."/>
            <person name="Hauser L."/>
            <person name="Kyrpides N."/>
            <person name="Ivanova N."/>
            <person name="Pagani I."/>
            <person name="Samuel K."/>
            <person name="Teske A."/>
            <person name="Mueller J."/>
            <person name="Woyke T."/>
        </authorList>
    </citation>
    <scope>NUCLEOTIDE SEQUENCE [LARGE SCALE GENOMIC DNA]</scope>
    <source>
        <strain evidence="5 6">B18LD</strain>
    </source>
</reference>
<keyword evidence="3" id="KW-0378">Hydrolase</keyword>
<evidence type="ECO:0000256" key="4">
    <source>
        <dbReference type="ARBA" id="ARBA00023134"/>
    </source>
</evidence>
<evidence type="ECO:0000256" key="3">
    <source>
        <dbReference type="ARBA" id="ARBA00022801"/>
    </source>
</evidence>
<dbReference type="RefSeq" id="WP_002685441.1">
    <property type="nucleotide sequence ID" value="NZ_JH600070.1"/>
</dbReference>
<keyword evidence="4" id="KW-0342">GTP-binding</keyword>
<comment type="similarity">
    <text evidence="1">Belongs to the GPN-loop GTPase family.</text>
</comment>
<dbReference type="AlphaFoldDB" id="I3CFS6"/>
<dbReference type="SUPFAM" id="SSF52540">
    <property type="entry name" value="P-loop containing nucleoside triphosphate hydrolases"/>
    <property type="match status" value="1"/>
</dbReference>
<dbReference type="GO" id="GO:0016787">
    <property type="term" value="F:hydrolase activity"/>
    <property type="evidence" value="ECO:0007669"/>
    <property type="project" value="UniProtKB-KW"/>
</dbReference>
<evidence type="ECO:0000256" key="2">
    <source>
        <dbReference type="ARBA" id="ARBA00022741"/>
    </source>
</evidence>
<dbReference type="OrthoDB" id="4319884at2"/>
<dbReference type="GO" id="GO:0005525">
    <property type="term" value="F:GTP binding"/>
    <property type="evidence" value="ECO:0007669"/>
    <property type="project" value="UniProtKB-KW"/>
</dbReference>
<evidence type="ECO:0000313" key="6">
    <source>
        <dbReference type="Proteomes" id="UP000005744"/>
    </source>
</evidence>
<dbReference type="HOGENOM" id="CLU_077970_2_0_6"/>
<dbReference type="InterPro" id="IPR004130">
    <property type="entry name" value="Gpn"/>
</dbReference>
<dbReference type="Gene3D" id="3.40.50.300">
    <property type="entry name" value="P-loop containing nucleotide triphosphate hydrolases"/>
    <property type="match status" value="1"/>
</dbReference>
<dbReference type="InterPro" id="IPR052705">
    <property type="entry name" value="Gliding_Motility_GTPase"/>
</dbReference>
<dbReference type="CDD" id="cd00882">
    <property type="entry name" value="Ras_like_GTPase"/>
    <property type="match status" value="1"/>
</dbReference>
<dbReference type="EMBL" id="JH600070">
    <property type="protein sequence ID" value="EIJ42469.1"/>
    <property type="molecule type" value="Genomic_DNA"/>
</dbReference>
<organism evidence="5 6">
    <name type="scientific">Beggiatoa alba B18LD</name>
    <dbReference type="NCBI Taxonomy" id="395493"/>
    <lineage>
        <taxon>Bacteria</taxon>
        <taxon>Pseudomonadati</taxon>
        <taxon>Pseudomonadota</taxon>
        <taxon>Gammaproteobacteria</taxon>
        <taxon>Thiotrichales</taxon>
        <taxon>Thiotrichaceae</taxon>
        <taxon>Beggiatoa</taxon>
    </lineage>
</organism>
<dbReference type="eggNOG" id="COG2229">
    <property type="taxonomic scope" value="Bacteria"/>
</dbReference>
<keyword evidence="2" id="KW-0547">Nucleotide-binding</keyword>
<dbReference type="Proteomes" id="UP000005744">
    <property type="component" value="Unassembled WGS sequence"/>
</dbReference>
<dbReference type="STRING" id="395493.BegalDRAFT_1590"/>
<gene>
    <name evidence="5" type="ORF">BegalDRAFT_1590</name>
</gene>
<evidence type="ECO:0000313" key="5">
    <source>
        <dbReference type="EMBL" id="EIJ42469.1"/>
    </source>
</evidence>
<proteinExistence type="inferred from homology"/>
<evidence type="ECO:0000256" key="1">
    <source>
        <dbReference type="ARBA" id="ARBA00005290"/>
    </source>
</evidence>
<dbReference type="PANTHER" id="PTHR42708">
    <property type="entry name" value="ATP/GTP-BINDING PROTEIN-RELATED"/>
    <property type="match status" value="1"/>
</dbReference>
<sequence length="185" mass="20916">MSNYKLIFTGPSGAGKSTAIAALSDIPVVTTEAKAQERNEGHRYKQTITVALDYGVIRLPNQDKIHLYGTPGQERFDFMWDILTEGGLGLIILIDNARINPLDDLEFFVSKFNEFIHNTKVAIGITRMDVNAYPRITDYHERLKKFNIKPPLFDVDARSKRDVSLLLQSLMFSLDPCLRAQDNSP</sequence>
<protein>
    <submittedName>
        <fullName evidence="5">Putative GTPase</fullName>
    </submittedName>
</protein>
<dbReference type="PANTHER" id="PTHR42708:SF1">
    <property type="entry name" value="GLIDING MOTILITY PROTEIN MGLA"/>
    <property type="match status" value="1"/>
</dbReference>